<dbReference type="EMBL" id="LODT01000039">
    <property type="protein sequence ID" value="KYQ89567.1"/>
    <property type="molecule type" value="Genomic_DNA"/>
</dbReference>
<dbReference type="PANTHER" id="PTHR16148">
    <property type="entry name" value="NF-KAPPA-B-REPRESSING FACTOR-RELATED"/>
    <property type="match status" value="1"/>
</dbReference>
<evidence type="ECO:0000313" key="2">
    <source>
        <dbReference type="Proteomes" id="UP000076078"/>
    </source>
</evidence>
<dbReference type="AlphaFoldDB" id="A0A151Z6K7"/>
<protein>
    <submittedName>
        <fullName evidence="1">Uncharacterized protein</fullName>
    </submittedName>
</protein>
<dbReference type="PANTHER" id="PTHR16148:SF14">
    <property type="entry name" value="MYND-TYPE DOMAIN-CONTAINING PROTEIN"/>
    <property type="match status" value="1"/>
</dbReference>
<dbReference type="InParanoid" id="A0A151Z6K7"/>
<name>A0A151Z6K7_TIELA</name>
<gene>
    <name evidence="1" type="ORF">DLAC_09519</name>
</gene>
<keyword evidence="2" id="KW-1185">Reference proteome</keyword>
<dbReference type="Proteomes" id="UP000076078">
    <property type="component" value="Unassembled WGS sequence"/>
</dbReference>
<organism evidence="1 2">
    <name type="scientific">Tieghemostelium lacteum</name>
    <name type="common">Slime mold</name>
    <name type="synonym">Dictyostelium lacteum</name>
    <dbReference type="NCBI Taxonomy" id="361077"/>
    <lineage>
        <taxon>Eukaryota</taxon>
        <taxon>Amoebozoa</taxon>
        <taxon>Evosea</taxon>
        <taxon>Eumycetozoa</taxon>
        <taxon>Dictyostelia</taxon>
        <taxon>Dictyosteliales</taxon>
        <taxon>Raperosteliaceae</taxon>
        <taxon>Tieghemostelium</taxon>
    </lineage>
</organism>
<comment type="caution">
    <text evidence="1">The sequence shown here is derived from an EMBL/GenBank/DDBJ whole genome shotgun (WGS) entry which is preliminary data.</text>
</comment>
<sequence>MNCVEKFEILLKSFNHDIYRTSTIKTYVEQLFSDNLSEFKVLFKQWLYGKPMQCGFTENELIFAKETFKLVYERNYLEFSCFLEILEMSNNHHLKEFLLCLALSVPEFKNSIYVNGLITNLLEDDNDPTIKLIAIRLLSTLDYSQVNLSDSYIPLLSIFNFYKNNRSLFKNELFELVKVLVNSFRLHLNDKEPLFMVRDKLTVNEMIFKELVQLSIHNPSNQDLIDFIIQYICFNIKPIDIQQYRNSLKHLIYKIMELDLQENLLNISLLQNKLLSAEEYNQGFINYFQQIFPISTNTNINQIQKFLKLLLNLNLFQLIENHLNDIVEELKNIYQDKIEFKQSFIDEMLADHKSIGDGDILKLLFKTLPYNSSQNTKLIQPTYDMVLLQNYSNINNNNNNNNNNGNNLMSNVLNDIKHPGEYQNSYNSNRFNNNNNERDNNNNIEERDYEYFKILPDYLIKKIILLQFINKIGLWKRLFILATVSWRFFKLVSKVTEMNRIKIPFGVGSNYDGSVKSVFHFDSKYSLISTIPYHLSNGQFQSIPYKQIQFMIYNNLKSLSLIPTPWGITSTVCGFTSPLQSLVKLSISEAPYQRLEYNINNRNISIMVDFLDLTPNLEEFKFKISSLSNIGYCELLPRYFTNLLEKCKNLHLFKLKSSTVFELTSFPLESLIPSLKIQEERSLKVIATDTMSTKFMSQYSLVSIPNGYSNYLKKLKINPNIRFNTISRSEVTPNAFQRLETLDIELHYEELVQQNPSFFSSPKKTNQYYLHFLQLPSITKLKMSLNIFGLEKCTANIREILQISKSCSVVVLNIVEYSNSPSQTRDFSALKDIIVDVDYTPYQSRLEIHYYTKSIEYLPSTIDFYYPIRNLKFIPSYSTVPNHLIFQKL</sequence>
<proteinExistence type="predicted"/>
<accession>A0A151Z6K7</accession>
<evidence type="ECO:0000313" key="1">
    <source>
        <dbReference type="EMBL" id="KYQ89567.1"/>
    </source>
</evidence>
<reference evidence="1 2" key="1">
    <citation type="submission" date="2015-12" db="EMBL/GenBank/DDBJ databases">
        <title>Dictyostelia acquired genes for synthesis and detection of signals that induce cell-type specialization by lateral gene transfer from prokaryotes.</title>
        <authorList>
            <person name="Gloeckner G."/>
            <person name="Schaap P."/>
        </authorList>
    </citation>
    <scope>NUCLEOTIDE SEQUENCE [LARGE SCALE GENOMIC DNA]</scope>
    <source>
        <strain evidence="1 2">TK</strain>
    </source>
</reference>